<dbReference type="InterPro" id="IPR001119">
    <property type="entry name" value="SLH_dom"/>
</dbReference>
<name>A0ABW9UB82_9BACL</name>
<dbReference type="Pfam" id="PF25852">
    <property type="entry name" value="DUF6242_C"/>
    <property type="match status" value="2"/>
</dbReference>
<evidence type="ECO:0000256" key="4">
    <source>
        <dbReference type="ARBA" id="ARBA00023326"/>
    </source>
</evidence>
<keyword evidence="1" id="KW-0732">Signal</keyword>
<gene>
    <name evidence="8" type="ORF">GON05_13415</name>
</gene>
<feature type="region of interest" description="Disordered" evidence="5">
    <location>
        <begin position="1865"/>
        <end position="1888"/>
    </location>
</feature>
<dbReference type="PANTHER" id="PTHR43308:SF5">
    <property type="entry name" value="S-LAYER PROTEIN _ PEPTIDOGLYCAN ENDO-BETA-N-ACETYLGLUCOSAMINIDASE"/>
    <property type="match status" value="1"/>
</dbReference>
<dbReference type="Proteomes" id="UP000467637">
    <property type="component" value="Unassembled WGS sequence"/>
</dbReference>
<keyword evidence="9" id="KW-1185">Reference proteome</keyword>
<dbReference type="SUPFAM" id="SSF81296">
    <property type="entry name" value="E set domains"/>
    <property type="match status" value="1"/>
</dbReference>
<feature type="transmembrane region" description="Helical" evidence="6">
    <location>
        <begin position="21"/>
        <end position="37"/>
    </location>
</feature>
<keyword evidence="4" id="KW-0624">Polysaccharide degradation</keyword>
<keyword evidence="2" id="KW-0136">Cellulose degradation</keyword>
<dbReference type="Pfam" id="PF00395">
    <property type="entry name" value="SLH"/>
    <property type="match status" value="3"/>
</dbReference>
<sequence>MHFIIDRSLRRDNLLKNLQRAGIMLICFLLVFGTMLGQKTMAATQQPGDQHSVIPNEPITGAAFGSNVYVAVGYYGKILKSTDGFDWQIAADRSRLDVTYTGVAFGGNQFVAVGDQGTVMTSPDGTVWTQRDSTISSRIDRVAYVQNGINKFFAVTTGGKVIISSDGKTWSSMTIGTSNNLTSIAVSNTAIVIGDSGGYVHTSTDGKTWTEHTKLPDAFFINSVLSLNDRFYANDALGWSYTWTDGTSWKKLGAPFKTSDTTPNQIFGGLYDTDHSKYYLFGWDGTSYGGIFTSENGEDFQQQPKGSTMTAQNAFYAKGVFMQLGNDGIVVSTDGVNWQYPYGGSFTSMIYDGSKYMAVGKNGNDGFIKVSSDAINWSKVNTPLIPGLQSVVHDGGKYVAVSNSSGAVLTSDDGVHWSINATAVKKQGLTSIAYANGAYIGVSKIGSIYRATDPAGTWTLVRSDSTNFYALQSVAFNNGEFYAAGDNGTFLESADGITWQNTATPSVPTAGTFNINISQQADIAVDVNTSLLKSVSVSNRGNLLVQGTDYTTGVNKITLKRELLAQFAVGWYTFTFHLSDGATQTYAVNVSNSSPELSPTATTVKLSKDGIATWNPVAGAAGYEVQLYRNDSVWGSVVLTSASTLSADFLSAMRSAGPGKYTFKVKAKGNTVNYKDGQQSAVSNIVEIYKAPTEDGSANKAGTAQNADFSIKVNNAVNGAVVTAQVAGVNVLKTVTNVTADASGKATLPIDITKLAEGSNDIVIAFTVGTDNFSEELTVTLTKDTIAPLTPTEDGTADKAGTTQNTNFTIVVNAETDAKVTALVGAANVLQAGTDVKAANGKATLQIDLAKLAENANQIAVVVTDAAGNASGTLTVPVTKDTIAPNKPLEDGSADKANTTQNTNFDIIVTAENGAKVTAKVGGTNVLQSGSEVTVATNKAVLPIDVTKLAEGPNSITIEAKDAVGNTSTALTITVNKDTSPPNVPTEDGTANKAGTTQNANFSIFVNAEAGSAVTAKVGGANVLQSGTNVTAVGGKATLPIDFTKLAEGSNLIEVVATDAIGNPSNALTVAVAIDTTAPSTPTEDGTAPKAGTTQNANFSIIVNAESGAAVTAKVGGTSVLQSSVTAANGKATLPIDLSLLTEGVNSIDIVATDGMGNASGTLTVPVTKDITPPVAPVEDGSANKDNTTQNANFDIIVTAENGTTVTAKVGSTNVLLSGSEVTAANNKADLPIDVTKLAEGPNSITIEAKDAVGNPSVTLTITVNKDTNSPDIPAEDGTANKAGTTQNANFNIIVNAETGSTVTAKVGATNVLQSGTSVTAVGGKATLPIDFTKLAEGSNVIEVVSTDATGNASNALSVEVTIDTTPPTDPTEDGTAPQAGTTQNANFSIIVNAETGAAVTAKVGGTNVLESGTNVTAVSGKATLPINLSLLTEGVNNIEIVVTDGMGAASGTLTVPVTKDTLPPAVPVEDGSADKNNTAQTNNFNIIVDTEAGASVTAMVGNTNVLQAGTNVTAVGGKAILPIDLSKLAMGDNDIKIVATDEIGNSSASLTVKITRELSSNADLSALSVSRGSLNEIFAAGTTNYTLSVANNVESMTVTPTTADAGASVTVKGQTVQSGHASADIALNVGVNHIEIVVTAVNHTTKTYTIDVTRISNNALLADLSVDQGTLTPDFSNSQLHYQVEVPNTVSGLNMFLVKAEPSETITVTGATYSTVTGDVYTYSASNLNVGSNTISIVVTAQDGMTNNTYSLTVERAPILSENADLSSLTPSNGALTPAFTAGQTSYTSNVANAVSSLTVTGTLADSHSTMTVNGTPVLSSQTSGNIPLTVGANTITIVVTAQNGTQKTYTVTVNRAAQEITDEHENEHEDAGNPGSVNSDPNSVTATNGQLTLQVGQSGVVSLGDSITISIPAGAVLKELKLSIEKLVNTQNLITGKEILVSPIFEILKNFTENFSKPVTLSFAFNPSAVQKDQRPSVFYYDEVQKQWVEVAGGTVNGDRITVAVNHFTKYAVFAVGSTEPTKEPSGNLAFRDIAGHWAEADIQNAVSGGIVSGYPDGTFKPDSTVTRAEFAVMLMNALKLQGEGAQLTFTDNARIGAWAQQAIGKAVKAGIIHGYEDGSFRPDAPITRAEMAVIIANAMGASTTAGAATGFSDDETIPAWAKGSVAFVKQAGIVQGRDNNTFVPQANATRAESVVVLLKALEKKNK</sequence>
<protein>
    <recommendedName>
        <fullName evidence="7">SLH domain-containing protein</fullName>
    </recommendedName>
</protein>
<evidence type="ECO:0000313" key="9">
    <source>
        <dbReference type="Proteomes" id="UP000467637"/>
    </source>
</evidence>
<comment type="caution">
    <text evidence="8">The sequence shown here is derived from an EMBL/GenBank/DDBJ whole genome shotgun (WGS) entry which is preliminary data.</text>
</comment>
<dbReference type="Pfam" id="PF12733">
    <property type="entry name" value="Cadherin-like"/>
    <property type="match status" value="3"/>
</dbReference>
<organism evidence="8 9">
    <name type="scientific">Paenibacillus anseongense</name>
    <dbReference type="NCBI Taxonomy" id="2682845"/>
    <lineage>
        <taxon>Bacteria</taxon>
        <taxon>Bacillati</taxon>
        <taxon>Bacillota</taxon>
        <taxon>Bacilli</taxon>
        <taxon>Bacillales</taxon>
        <taxon>Paenibacillaceae</taxon>
        <taxon>Paenibacillus</taxon>
    </lineage>
</organism>
<keyword evidence="6" id="KW-1133">Transmembrane helix</keyword>
<dbReference type="InterPro" id="IPR025883">
    <property type="entry name" value="Cadherin-like_domain"/>
</dbReference>
<dbReference type="InterPro" id="IPR014756">
    <property type="entry name" value="Ig_E-set"/>
</dbReference>
<proteinExistence type="predicted"/>
<keyword evidence="6" id="KW-0472">Membrane</keyword>
<dbReference type="Gene3D" id="2.60.40.10">
    <property type="entry name" value="Immunoglobulins"/>
    <property type="match status" value="6"/>
</dbReference>
<evidence type="ECO:0000256" key="2">
    <source>
        <dbReference type="ARBA" id="ARBA00023001"/>
    </source>
</evidence>
<evidence type="ECO:0000256" key="1">
    <source>
        <dbReference type="ARBA" id="ARBA00022729"/>
    </source>
</evidence>
<dbReference type="EMBL" id="WSEM01000012">
    <property type="protein sequence ID" value="MVQ35650.1"/>
    <property type="molecule type" value="Genomic_DNA"/>
</dbReference>
<keyword evidence="6" id="KW-0812">Transmembrane</keyword>
<evidence type="ECO:0000256" key="3">
    <source>
        <dbReference type="ARBA" id="ARBA00023277"/>
    </source>
</evidence>
<accession>A0ABW9UB82</accession>
<reference evidence="8 9" key="1">
    <citation type="submission" date="2019-12" db="EMBL/GenBank/DDBJ databases">
        <authorList>
            <person name="Huq M.A."/>
        </authorList>
    </citation>
    <scope>NUCLEOTIDE SEQUENCE [LARGE SCALE GENOMIC DNA]</scope>
    <source>
        <strain evidence="8 9">MAH-34</strain>
    </source>
</reference>
<feature type="domain" description="SLH" evidence="7">
    <location>
        <begin position="2028"/>
        <end position="2091"/>
    </location>
</feature>
<dbReference type="PANTHER" id="PTHR43308">
    <property type="entry name" value="OUTER MEMBRANE PROTEIN ALPHA-RELATED"/>
    <property type="match status" value="1"/>
</dbReference>
<dbReference type="InterPro" id="IPR013783">
    <property type="entry name" value="Ig-like_fold"/>
</dbReference>
<dbReference type="InterPro" id="IPR005102">
    <property type="entry name" value="Carbo-bd_X2"/>
</dbReference>
<dbReference type="InterPro" id="IPR051465">
    <property type="entry name" value="Cell_Envelope_Struct_Comp"/>
</dbReference>
<dbReference type="InterPro" id="IPR058667">
    <property type="entry name" value="DUF6242_C"/>
</dbReference>
<keyword evidence="3" id="KW-0119">Carbohydrate metabolism</keyword>
<evidence type="ECO:0000256" key="6">
    <source>
        <dbReference type="SAM" id="Phobius"/>
    </source>
</evidence>
<evidence type="ECO:0000256" key="5">
    <source>
        <dbReference type="SAM" id="MobiDB-lite"/>
    </source>
</evidence>
<dbReference type="Gene3D" id="2.60.220.30">
    <property type="match status" value="1"/>
</dbReference>
<feature type="domain" description="SLH" evidence="7">
    <location>
        <begin position="2154"/>
        <end position="2209"/>
    </location>
</feature>
<evidence type="ECO:0000313" key="8">
    <source>
        <dbReference type="EMBL" id="MVQ35650.1"/>
    </source>
</evidence>
<dbReference type="SUPFAM" id="SSF110296">
    <property type="entry name" value="Oligoxyloglucan reducing end-specific cellobiohydrolase"/>
    <property type="match status" value="3"/>
</dbReference>
<feature type="compositionally biased region" description="Polar residues" evidence="5">
    <location>
        <begin position="1877"/>
        <end position="1888"/>
    </location>
</feature>
<evidence type="ECO:0000259" key="7">
    <source>
        <dbReference type="PROSITE" id="PS51272"/>
    </source>
</evidence>
<dbReference type="PROSITE" id="PS51272">
    <property type="entry name" value="SLH"/>
    <property type="match status" value="3"/>
</dbReference>
<dbReference type="Pfam" id="PF03442">
    <property type="entry name" value="CBM_X2"/>
    <property type="match status" value="1"/>
</dbReference>
<feature type="domain" description="SLH" evidence="7">
    <location>
        <begin position="2092"/>
        <end position="2152"/>
    </location>
</feature>